<feature type="binding site" evidence="3">
    <location>
        <position position="119"/>
    </location>
    <ligand>
        <name>substrate</name>
    </ligand>
</feature>
<dbReference type="PRINTS" id="PR00069">
    <property type="entry name" value="ALDKETRDTASE"/>
</dbReference>
<dbReference type="InterPro" id="IPR036812">
    <property type="entry name" value="NAD(P)_OxRdtase_dom_sf"/>
</dbReference>
<evidence type="ECO:0000256" key="4">
    <source>
        <dbReference type="PIRSR" id="PIRSR000097-3"/>
    </source>
</evidence>
<dbReference type="Pfam" id="PF00248">
    <property type="entry name" value="Aldo_ket_red"/>
    <property type="match status" value="1"/>
</dbReference>
<dbReference type="SUPFAM" id="SSF51430">
    <property type="entry name" value="NAD(P)-linked oxidoreductase"/>
    <property type="match status" value="1"/>
</dbReference>
<dbReference type="PANTHER" id="PTHR11732">
    <property type="entry name" value="ALDO/KETO REDUCTASE"/>
    <property type="match status" value="1"/>
</dbReference>
<evidence type="ECO:0000256" key="3">
    <source>
        <dbReference type="PIRSR" id="PIRSR000097-2"/>
    </source>
</evidence>
<name>A0A367YB40_9ASCO</name>
<dbReference type="Proteomes" id="UP000253472">
    <property type="component" value="Unassembled WGS sequence"/>
</dbReference>
<gene>
    <name evidence="6" type="primary">cpr-c2_2</name>
    <name evidence="6" type="ORF">Cantr_09555</name>
</gene>
<dbReference type="InterPro" id="IPR023210">
    <property type="entry name" value="NADP_OxRdtase_dom"/>
</dbReference>
<comment type="caution">
    <text evidence="6">The sequence shown here is derived from an EMBL/GenBank/DDBJ whole genome shotgun (WGS) entry which is preliminary data.</text>
</comment>
<dbReference type="STRING" id="5486.A0A367YB40"/>
<dbReference type="EMBL" id="QLNQ01000024">
    <property type="protein sequence ID" value="RCK63058.1"/>
    <property type="molecule type" value="Genomic_DNA"/>
</dbReference>
<dbReference type="InterPro" id="IPR018170">
    <property type="entry name" value="Aldo/ket_reductase_CS"/>
</dbReference>
<keyword evidence="7" id="KW-1185">Reference proteome</keyword>
<evidence type="ECO:0000256" key="1">
    <source>
        <dbReference type="ARBA" id="ARBA00023002"/>
    </source>
</evidence>
<dbReference type="PROSITE" id="PS00062">
    <property type="entry name" value="ALDOKETO_REDUCTASE_2"/>
    <property type="match status" value="1"/>
</dbReference>
<feature type="site" description="Lowers pKa of active site Tyr" evidence="4">
    <location>
        <position position="82"/>
    </location>
</feature>
<dbReference type="InterPro" id="IPR020471">
    <property type="entry name" value="AKR"/>
</dbReference>
<dbReference type="Gene3D" id="3.20.20.100">
    <property type="entry name" value="NADP-dependent oxidoreductase domain"/>
    <property type="match status" value="1"/>
</dbReference>
<evidence type="ECO:0000256" key="2">
    <source>
        <dbReference type="PIRSR" id="PIRSR000097-1"/>
    </source>
</evidence>
<evidence type="ECO:0000313" key="6">
    <source>
        <dbReference type="EMBL" id="RCK63058.1"/>
    </source>
</evidence>
<sequence>MTEITTVSGDKVTIGIGSGTSVKDLKRGNPTEENQDLIIDLLRYAIDTGFNHIDTAEVYTTQPEVGRAIEGYDREKLWITTKYAVSSSIIKKKSFTPTAFVEQALHELGTGYIDLLLIHSPPKPDQEYTIESLWEELVEIKKAGKVRFVGVSNFNVEQLKKVLNVSQEHGVFPLVNQIQYYVGSDKLPIVEFSKDNGIIIEAYGPLTPLRSPNEKLDVLLGQLEKKYDATNAQILLSALLARNILPITTSFKKHRLEEAIQTYKIDIDQSDLKLLESI</sequence>
<accession>A0A367YB40</accession>
<reference evidence="6 7" key="1">
    <citation type="submission" date="2018-06" db="EMBL/GenBank/DDBJ databases">
        <title>Whole genome sequencing of Candida tropicalis (genome annotated by CSBL at Korea University).</title>
        <authorList>
            <person name="Ahn J."/>
        </authorList>
    </citation>
    <scope>NUCLEOTIDE SEQUENCE [LARGE SCALE GENOMIC DNA]</scope>
    <source>
        <strain evidence="6 7">ATCC 20962</strain>
    </source>
</reference>
<evidence type="ECO:0000313" key="7">
    <source>
        <dbReference type="Proteomes" id="UP000253472"/>
    </source>
</evidence>
<dbReference type="PIRSF" id="PIRSF000097">
    <property type="entry name" value="AKR"/>
    <property type="match status" value="1"/>
</dbReference>
<protein>
    <submittedName>
        <fullName evidence="6">NADPH-dependent conjugated polyketone reductase C2</fullName>
    </submittedName>
</protein>
<proteinExistence type="predicted"/>
<dbReference type="GO" id="GO:0016616">
    <property type="term" value="F:oxidoreductase activity, acting on the CH-OH group of donors, NAD or NADP as acceptor"/>
    <property type="evidence" value="ECO:0007669"/>
    <property type="project" value="UniProtKB-ARBA"/>
</dbReference>
<organism evidence="6 7">
    <name type="scientific">Candida viswanathii</name>
    <dbReference type="NCBI Taxonomy" id="5486"/>
    <lineage>
        <taxon>Eukaryota</taxon>
        <taxon>Fungi</taxon>
        <taxon>Dikarya</taxon>
        <taxon>Ascomycota</taxon>
        <taxon>Saccharomycotina</taxon>
        <taxon>Pichiomycetes</taxon>
        <taxon>Debaryomycetaceae</taxon>
        <taxon>Candida/Lodderomyces clade</taxon>
        <taxon>Candida</taxon>
    </lineage>
</organism>
<dbReference type="OrthoDB" id="416253at2759"/>
<keyword evidence="1" id="KW-0560">Oxidoreductase</keyword>
<feature type="active site" description="Proton donor" evidence="2">
    <location>
        <position position="59"/>
    </location>
</feature>
<feature type="domain" description="NADP-dependent oxidoreductase" evidence="5">
    <location>
        <begin position="31"/>
        <end position="278"/>
    </location>
</feature>
<evidence type="ECO:0000259" key="5">
    <source>
        <dbReference type="Pfam" id="PF00248"/>
    </source>
</evidence>
<dbReference type="AlphaFoldDB" id="A0A367YB40"/>